<dbReference type="InterPro" id="IPR041690">
    <property type="entry name" value="Cadherin_5"/>
</dbReference>
<proteinExistence type="predicted"/>
<dbReference type="GO" id="GO:0005509">
    <property type="term" value="F:calcium ion binding"/>
    <property type="evidence" value="ECO:0007669"/>
    <property type="project" value="InterPro"/>
</dbReference>
<feature type="region of interest" description="Disordered" evidence="3">
    <location>
        <begin position="157"/>
        <end position="204"/>
    </location>
</feature>
<protein>
    <submittedName>
        <fullName evidence="6">Ca2+-binding RTX toxin-like protein</fullName>
    </submittedName>
</protein>
<accession>A0A7X0KNB7</accession>
<feature type="compositionally biased region" description="Gly residues" evidence="3">
    <location>
        <begin position="165"/>
        <end position="191"/>
    </location>
</feature>
<feature type="region of interest" description="Disordered" evidence="3">
    <location>
        <begin position="61"/>
        <end position="115"/>
    </location>
</feature>
<keyword evidence="4" id="KW-1133">Transmembrane helix</keyword>
<dbReference type="Pfam" id="PF00353">
    <property type="entry name" value="HemolysinCabind"/>
    <property type="match status" value="3"/>
</dbReference>
<sequence>MTITVKSTRPETTEPAAPHPYRFSTEPKTSRWPLAFAALLAGIALYIKPMLPGWSSKAEAEALPENRADDAGEQPGQGGAALALQAAADQTQADGSDGSPPAIGSPPGSGDRLVDLQSPASFETIWAPEFEFIDYASFGPVATLPFRFAGAFMAANDNPAPGTGESDGNGPGGSDGPDGPGGPGGNEPGQGGEEEEQQNRAPRTSGPVYLADVAGCAIALIGLTDLLANAVDPDGDALSVRNITASSGSLTAMGGAWLFDPSGYGVVTIAYEITDGARSVMQNAYFAVVRNSISGRSEDDLLVGTECGDEIDGGDGHDNIDARGGSDIVFGGAGNDHIVAGAGADTVFAGLGNDTVFGGTGNDWISGGDGDDRLFGENGDDTLFGDGGRDRLFGGRDNDLLFGGADDDELSGDEGNDRLAGGDGNDTLHGGDDDDVVMGDAGADKMFGGDGLDTLSGGAGTDDVDGGGGDDTVIGDLDFVADSYDGGEGTDTLDYAAATTSVSFDLASGKVSGVETGTDTISNFEVFIGGSGDDHFKGNGQGASFRGGSGDDLFEFEALSGAGLRVAYEILDFMAGDRIRVSHYEIFKEVVDSLEDRFEDVYGDGGDDDLPILISHEYTGNVRRTLIEADLDNDDHYELAIMISGDSQVTVSETA</sequence>
<keyword evidence="4" id="KW-0812">Transmembrane</keyword>
<dbReference type="InterPro" id="IPR001343">
    <property type="entry name" value="Hemolysn_Ca-bd"/>
</dbReference>
<feature type="compositionally biased region" description="Acidic residues" evidence="3">
    <location>
        <begin position="405"/>
        <end position="414"/>
    </location>
</feature>
<keyword evidence="4" id="KW-0472">Membrane</keyword>
<dbReference type="SUPFAM" id="SSF51120">
    <property type="entry name" value="beta-Roll"/>
    <property type="match status" value="3"/>
</dbReference>
<dbReference type="InterPro" id="IPR011049">
    <property type="entry name" value="Serralysin-like_metalloprot_C"/>
</dbReference>
<dbReference type="EMBL" id="JACHOU010000019">
    <property type="protein sequence ID" value="MBB6357012.1"/>
    <property type="molecule type" value="Genomic_DNA"/>
</dbReference>
<reference evidence="6 7" key="1">
    <citation type="submission" date="2020-08" db="EMBL/GenBank/DDBJ databases">
        <title>Genomic Encyclopedia of Type Strains, Phase IV (KMG-IV): sequencing the most valuable type-strain genomes for metagenomic binning, comparative biology and taxonomic classification.</title>
        <authorList>
            <person name="Goeker M."/>
        </authorList>
    </citation>
    <scope>NUCLEOTIDE SEQUENCE [LARGE SCALE GENOMIC DNA]</scope>
    <source>
        <strain evidence="6 7">DSM 7051</strain>
    </source>
</reference>
<dbReference type="InterPro" id="IPR050557">
    <property type="entry name" value="RTX_toxin/Mannuronan_C5-epim"/>
</dbReference>
<dbReference type="AlphaFoldDB" id="A0A7X0KNB7"/>
<dbReference type="InterPro" id="IPR018511">
    <property type="entry name" value="Hemolysin-typ_Ca-bd_CS"/>
</dbReference>
<gene>
    <name evidence="6" type="ORF">GGR00_004832</name>
</gene>
<evidence type="ECO:0000313" key="6">
    <source>
        <dbReference type="EMBL" id="MBB6357012.1"/>
    </source>
</evidence>
<evidence type="ECO:0000259" key="5">
    <source>
        <dbReference type="Pfam" id="PF17892"/>
    </source>
</evidence>
<keyword evidence="2" id="KW-0964">Secreted</keyword>
<dbReference type="GO" id="GO:0005576">
    <property type="term" value="C:extracellular region"/>
    <property type="evidence" value="ECO:0007669"/>
    <property type="project" value="UniProtKB-SubCell"/>
</dbReference>
<evidence type="ECO:0000256" key="4">
    <source>
        <dbReference type="SAM" id="Phobius"/>
    </source>
</evidence>
<evidence type="ECO:0000256" key="3">
    <source>
        <dbReference type="SAM" id="MobiDB-lite"/>
    </source>
</evidence>
<feature type="compositionally biased region" description="Low complexity" evidence="3">
    <location>
        <begin position="80"/>
        <end position="111"/>
    </location>
</feature>
<feature type="compositionally biased region" description="Basic and acidic residues" evidence="3">
    <location>
        <begin position="61"/>
        <end position="70"/>
    </location>
</feature>
<dbReference type="RefSeq" id="WP_184701579.1">
    <property type="nucleotide sequence ID" value="NZ_BAABEG010000002.1"/>
</dbReference>
<dbReference type="PROSITE" id="PS00330">
    <property type="entry name" value="HEMOLYSIN_CALCIUM"/>
    <property type="match status" value="1"/>
</dbReference>
<comment type="subcellular location">
    <subcellularLocation>
        <location evidence="1">Secreted</location>
    </subcellularLocation>
</comment>
<dbReference type="Proteomes" id="UP000536262">
    <property type="component" value="Unassembled WGS sequence"/>
</dbReference>
<evidence type="ECO:0000256" key="2">
    <source>
        <dbReference type="ARBA" id="ARBA00022525"/>
    </source>
</evidence>
<feature type="region of interest" description="Disordered" evidence="3">
    <location>
        <begin position="1"/>
        <end position="26"/>
    </location>
</feature>
<dbReference type="PRINTS" id="PR00313">
    <property type="entry name" value="CABNDNGRPT"/>
</dbReference>
<dbReference type="PANTHER" id="PTHR38340:SF1">
    <property type="entry name" value="S-LAYER PROTEIN"/>
    <property type="match status" value="1"/>
</dbReference>
<organism evidence="6 7">
    <name type="scientific">Aminobacter aganoensis</name>
    <dbReference type="NCBI Taxonomy" id="83264"/>
    <lineage>
        <taxon>Bacteria</taxon>
        <taxon>Pseudomonadati</taxon>
        <taxon>Pseudomonadota</taxon>
        <taxon>Alphaproteobacteria</taxon>
        <taxon>Hyphomicrobiales</taxon>
        <taxon>Phyllobacteriaceae</taxon>
        <taxon>Aminobacter</taxon>
    </lineage>
</organism>
<feature type="region of interest" description="Disordered" evidence="3">
    <location>
        <begin position="403"/>
        <end position="432"/>
    </location>
</feature>
<feature type="transmembrane region" description="Helical" evidence="4">
    <location>
        <begin position="30"/>
        <end position="47"/>
    </location>
</feature>
<evidence type="ECO:0000313" key="7">
    <source>
        <dbReference type="Proteomes" id="UP000536262"/>
    </source>
</evidence>
<dbReference type="PANTHER" id="PTHR38340">
    <property type="entry name" value="S-LAYER PROTEIN"/>
    <property type="match status" value="1"/>
</dbReference>
<name>A0A7X0KNB7_9HYPH</name>
<dbReference type="Pfam" id="PF17892">
    <property type="entry name" value="Cadherin_5"/>
    <property type="match status" value="1"/>
</dbReference>
<keyword evidence="7" id="KW-1185">Reference proteome</keyword>
<dbReference type="Gene3D" id="2.150.10.10">
    <property type="entry name" value="Serralysin-like metalloprotease, C-terminal"/>
    <property type="match status" value="4"/>
</dbReference>
<comment type="caution">
    <text evidence="6">The sequence shown here is derived from an EMBL/GenBank/DDBJ whole genome shotgun (WGS) entry which is preliminary data.</text>
</comment>
<evidence type="ECO:0000256" key="1">
    <source>
        <dbReference type="ARBA" id="ARBA00004613"/>
    </source>
</evidence>
<feature type="domain" description="Cadherin-like" evidence="5">
    <location>
        <begin position="199"/>
        <end position="283"/>
    </location>
</feature>